<dbReference type="InterPro" id="IPR016032">
    <property type="entry name" value="Sig_transdc_resp-reg_C-effctor"/>
</dbReference>
<reference evidence="3" key="1">
    <citation type="journal article" date="2015" name="Nature">
        <title>Complex archaea that bridge the gap between prokaryotes and eukaryotes.</title>
        <authorList>
            <person name="Spang A."/>
            <person name="Saw J.H."/>
            <person name="Jorgensen S.L."/>
            <person name="Zaremba-Niedzwiedzka K."/>
            <person name="Martijn J."/>
            <person name="Lind A.E."/>
            <person name="van Eijk R."/>
            <person name="Schleper C."/>
            <person name="Guy L."/>
            <person name="Ettema T.J."/>
        </authorList>
    </citation>
    <scope>NUCLEOTIDE SEQUENCE</scope>
</reference>
<gene>
    <name evidence="3" type="ORF">LCGC14_0805370</name>
</gene>
<dbReference type="InterPro" id="IPR036388">
    <property type="entry name" value="WH-like_DNA-bd_sf"/>
</dbReference>
<evidence type="ECO:0000256" key="1">
    <source>
        <dbReference type="ARBA" id="ARBA00023125"/>
    </source>
</evidence>
<dbReference type="GO" id="GO:0006355">
    <property type="term" value="P:regulation of DNA-templated transcription"/>
    <property type="evidence" value="ECO:0007669"/>
    <property type="project" value="InterPro"/>
</dbReference>
<dbReference type="InterPro" id="IPR001867">
    <property type="entry name" value="OmpR/PhoB-type_DNA-bd"/>
</dbReference>
<comment type="caution">
    <text evidence="3">The sequence shown here is derived from an EMBL/GenBank/DDBJ whole genome shotgun (WGS) entry which is preliminary data.</text>
</comment>
<protein>
    <recommendedName>
        <fullName evidence="2">OmpR/PhoB-type domain-containing protein</fullName>
    </recommendedName>
</protein>
<dbReference type="Gene3D" id="1.10.10.10">
    <property type="entry name" value="Winged helix-like DNA-binding domain superfamily/Winged helix DNA-binding domain"/>
    <property type="match status" value="1"/>
</dbReference>
<dbReference type="SMART" id="SM00862">
    <property type="entry name" value="Trans_reg_C"/>
    <property type="match status" value="1"/>
</dbReference>
<proteinExistence type="predicted"/>
<dbReference type="CDD" id="cd00383">
    <property type="entry name" value="trans_reg_C"/>
    <property type="match status" value="1"/>
</dbReference>
<dbReference type="Pfam" id="PF00486">
    <property type="entry name" value="Trans_reg_C"/>
    <property type="match status" value="1"/>
</dbReference>
<evidence type="ECO:0000259" key="2">
    <source>
        <dbReference type="PROSITE" id="PS51755"/>
    </source>
</evidence>
<keyword evidence="1" id="KW-0238">DNA-binding</keyword>
<evidence type="ECO:0000313" key="3">
    <source>
        <dbReference type="EMBL" id="KKN33287.1"/>
    </source>
</evidence>
<sequence length="96" mass="11252">MLQNGNLTIDFHRAKIFLNDREIFLTMMEYKFLLLLANNIGDAVSRDEIMKEMQLGMNNLSNLVSRIRHKIGKDFIQTQRNMGTYLMPYIQVDPAE</sequence>
<dbReference type="AlphaFoldDB" id="A0A0F9Q8E7"/>
<dbReference type="GO" id="GO:0000160">
    <property type="term" value="P:phosphorelay signal transduction system"/>
    <property type="evidence" value="ECO:0007669"/>
    <property type="project" value="InterPro"/>
</dbReference>
<dbReference type="GO" id="GO:0003677">
    <property type="term" value="F:DNA binding"/>
    <property type="evidence" value="ECO:0007669"/>
    <property type="project" value="UniProtKB-KW"/>
</dbReference>
<name>A0A0F9Q8E7_9ZZZZ</name>
<dbReference type="EMBL" id="LAZR01002191">
    <property type="protein sequence ID" value="KKN33287.1"/>
    <property type="molecule type" value="Genomic_DNA"/>
</dbReference>
<organism evidence="3">
    <name type="scientific">marine sediment metagenome</name>
    <dbReference type="NCBI Taxonomy" id="412755"/>
    <lineage>
        <taxon>unclassified sequences</taxon>
        <taxon>metagenomes</taxon>
        <taxon>ecological metagenomes</taxon>
    </lineage>
</organism>
<dbReference type="PROSITE" id="PS51755">
    <property type="entry name" value="OMPR_PHOB"/>
    <property type="match status" value="1"/>
</dbReference>
<dbReference type="SUPFAM" id="SSF46894">
    <property type="entry name" value="C-terminal effector domain of the bipartite response regulators"/>
    <property type="match status" value="1"/>
</dbReference>
<feature type="domain" description="OmpR/PhoB-type" evidence="2">
    <location>
        <begin position="1"/>
        <end position="88"/>
    </location>
</feature>
<accession>A0A0F9Q8E7</accession>